<proteinExistence type="predicted"/>
<sequence length="116" mass="13587">MNIVRGVRKSRKRNCAQCNKQFRYGIEHKKYCSDDCYKIAHRVIVTRCMIDRRNKLRGEIIDRLGGGCCKCGVTDFRVLQIDHINGNGNIHRRKFNSSEKYYQSIINNDCLGFQLL</sequence>
<protein>
    <submittedName>
        <fullName evidence="1">Uncharacterized protein</fullName>
    </submittedName>
</protein>
<comment type="caution">
    <text evidence="1">The sequence shown here is derived from an EMBL/GenBank/DDBJ whole genome shotgun (WGS) entry which is preliminary data.</text>
</comment>
<dbReference type="EMBL" id="LAZR01015108">
    <property type="protein sequence ID" value="KKM14602.1"/>
    <property type="molecule type" value="Genomic_DNA"/>
</dbReference>
<accession>A0A0F9HHJ1</accession>
<dbReference type="AlphaFoldDB" id="A0A0F9HHJ1"/>
<name>A0A0F9HHJ1_9ZZZZ</name>
<organism evidence="1">
    <name type="scientific">marine sediment metagenome</name>
    <dbReference type="NCBI Taxonomy" id="412755"/>
    <lineage>
        <taxon>unclassified sequences</taxon>
        <taxon>metagenomes</taxon>
        <taxon>ecological metagenomes</taxon>
    </lineage>
</organism>
<gene>
    <name evidence="1" type="ORF">LCGC14_1704440</name>
</gene>
<reference evidence="1" key="1">
    <citation type="journal article" date="2015" name="Nature">
        <title>Complex archaea that bridge the gap between prokaryotes and eukaryotes.</title>
        <authorList>
            <person name="Spang A."/>
            <person name="Saw J.H."/>
            <person name="Jorgensen S.L."/>
            <person name="Zaremba-Niedzwiedzka K."/>
            <person name="Martijn J."/>
            <person name="Lind A.E."/>
            <person name="van Eijk R."/>
            <person name="Schleper C."/>
            <person name="Guy L."/>
            <person name="Ettema T.J."/>
        </authorList>
    </citation>
    <scope>NUCLEOTIDE SEQUENCE</scope>
</reference>
<evidence type="ECO:0000313" key="1">
    <source>
        <dbReference type="EMBL" id="KKM14602.1"/>
    </source>
</evidence>
<feature type="non-terminal residue" evidence="1">
    <location>
        <position position="116"/>
    </location>
</feature>